<keyword evidence="5" id="KW-0999">Mitochondrion inner membrane</keyword>
<feature type="repeat" description="Solcar" evidence="10">
    <location>
        <begin position="568"/>
        <end position="657"/>
    </location>
</feature>
<dbReference type="PANTHER" id="PTHR45829">
    <property type="entry name" value="MITOCHONDRIAL CARRIER PROTEIN RIM2"/>
    <property type="match status" value="1"/>
</dbReference>
<evidence type="ECO:0000256" key="3">
    <source>
        <dbReference type="ARBA" id="ARBA00022692"/>
    </source>
</evidence>
<keyword evidence="13" id="KW-1185">Reference proteome</keyword>
<protein>
    <recommendedName>
        <fullName evidence="14">Mitochondrial carrier</fullName>
    </recommendedName>
</protein>
<dbReference type="PANTHER" id="PTHR45829:SF4">
    <property type="entry name" value="MITOCHONDRIAL CARRIER PROTEIN RIM2"/>
    <property type="match status" value="1"/>
</dbReference>
<evidence type="ECO:0000313" key="12">
    <source>
        <dbReference type="EMBL" id="KJK73973.1"/>
    </source>
</evidence>
<evidence type="ECO:0008006" key="14">
    <source>
        <dbReference type="Google" id="ProtNLM"/>
    </source>
</evidence>
<dbReference type="InterPro" id="IPR002067">
    <property type="entry name" value="MCP"/>
</dbReference>
<feature type="repeat" description="Solcar" evidence="10">
    <location>
        <begin position="452"/>
        <end position="546"/>
    </location>
</feature>
<feature type="repeat" description="Solcar" evidence="10">
    <location>
        <begin position="332"/>
        <end position="442"/>
    </location>
</feature>
<keyword evidence="2" id="KW-0813">Transport</keyword>
<dbReference type="PROSITE" id="PS50920">
    <property type="entry name" value="SOLCAR"/>
    <property type="match status" value="3"/>
</dbReference>
<dbReference type="GO" id="GO:1990519">
    <property type="term" value="P:pyrimidine nucleotide import into mitochondrion"/>
    <property type="evidence" value="ECO:0007669"/>
    <property type="project" value="TreeGrafter"/>
</dbReference>
<dbReference type="GO" id="GO:0005743">
    <property type="term" value="C:mitochondrial inner membrane"/>
    <property type="evidence" value="ECO:0007669"/>
    <property type="project" value="UniProtKB-SubCell"/>
</dbReference>
<evidence type="ECO:0000256" key="10">
    <source>
        <dbReference type="PROSITE-ProRule" id="PRU00282"/>
    </source>
</evidence>
<comment type="catalytic activity">
    <reaction evidence="9">
        <text>5-methyl-UTP(out) + UTP(in) = 5-methyl-UTP(in) + UTP(out)</text>
        <dbReference type="Rhea" id="RHEA:73523"/>
        <dbReference type="ChEBI" id="CHEBI:46398"/>
        <dbReference type="ChEBI" id="CHEBI:63527"/>
    </reaction>
</comment>
<dbReference type="Gene3D" id="1.50.40.10">
    <property type="entry name" value="Mitochondrial carrier domain"/>
    <property type="match status" value="2"/>
</dbReference>
<evidence type="ECO:0000256" key="11">
    <source>
        <dbReference type="SAM" id="MobiDB-lite"/>
    </source>
</evidence>
<evidence type="ECO:0000256" key="8">
    <source>
        <dbReference type="ARBA" id="ARBA00023136"/>
    </source>
</evidence>
<evidence type="ECO:0000256" key="4">
    <source>
        <dbReference type="ARBA" id="ARBA00022737"/>
    </source>
</evidence>
<evidence type="ECO:0000256" key="6">
    <source>
        <dbReference type="ARBA" id="ARBA00022989"/>
    </source>
</evidence>
<name>A0A0D9NJQ1_METAN</name>
<dbReference type="STRING" id="1291518.A0A0D9NJQ1"/>
<keyword evidence="3 10" id="KW-0812">Transmembrane</keyword>
<proteinExistence type="predicted"/>
<evidence type="ECO:0000256" key="7">
    <source>
        <dbReference type="ARBA" id="ARBA00023128"/>
    </source>
</evidence>
<dbReference type="AlphaFoldDB" id="A0A0D9NJQ1"/>
<feature type="compositionally biased region" description="Polar residues" evidence="11">
    <location>
        <begin position="245"/>
        <end position="258"/>
    </location>
</feature>
<keyword evidence="8 10" id="KW-0472">Membrane</keyword>
<dbReference type="OrthoDB" id="269120at2759"/>
<dbReference type="FunFam" id="1.50.40.10:FF:000088">
    <property type="entry name" value="Mitochondrial carrier protein RIM2"/>
    <property type="match status" value="1"/>
</dbReference>
<dbReference type="InterPro" id="IPR049562">
    <property type="entry name" value="SLC25A33/36-like"/>
</dbReference>
<feature type="compositionally biased region" description="Basic and acidic residues" evidence="11">
    <location>
        <begin position="227"/>
        <end position="237"/>
    </location>
</feature>
<evidence type="ECO:0000256" key="5">
    <source>
        <dbReference type="ARBA" id="ARBA00022792"/>
    </source>
</evidence>
<feature type="region of interest" description="Disordered" evidence="11">
    <location>
        <begin position="1"/>
        <end position="29"/>
    </location>
</feature>
<evidence type="ECO:0000256" key="9">
    <source>
        <dbReference type="ARBA" id="ARBA00093195"/>
    </source>
</evidence>
<organism evidence="12 13">
    <name type="scientific">Metarhizium anisopliae BRIP 53293</name>
    <dbReference type="NCBI Taxonomy" id="1291518"/>
    <lineage>
        <taxon>Eukaryota</taxon>
        <taxon>Fungi</taxon>
        <taxon>Dikarya</taxon>
        <taxon>Ascomycota</taxon>
        <taxon>Pezizomycotina</taxon>
        <taxon>Sordariomycetes</taxon>
        <taxon>Hypocreomycetidae</taxon>
        <taxon>Hypocreales</taxon>
        <taxon>Clavicipitaceae</taxon>
        <taxon>Metarhizium</taxon>
    </lineage>
</organism>
<dbReference type="SUPFAM" id="SSF103506">
    <property type="entry name" value="Mitochondrial carrier"/>
    <property type="match status" value="1"/>
</dbReference>
<dbReference type="PRINTS" id="PR00926">
    <property type="entry name" value="MITOCARRIER"/>
</dbReference>
<dbReference type="InterPro" id="IPR018108">
    <property type="entry name" value="MCP_transmembrane"/>
</dbReference>
<dbReference type="Proteomes" id="UP000054544">
    <property type="component" value="Unassembled WGS sequence"/>
</dbReference>
<dbReference type="EMBL" id="KE384766">
    <property type="protein sequence ID" value="KJK73973.1"/>
    <property type="molecule type" value="Genomic_DNA"/>
</dbReference>
<keyword evidence="7" id="KW-0496">Mitochondrion</keyword>
<dbReference type="InterPro" id="IPR023395">
    <property type="entry name" value="MCP_dom_sf"/>
</dbReference>
<reference evidence="13" key="1">
    <citation type="journal article" date="2014" name="BMC Genomics">
        <title>The genome sequence of the biocontrol fungus Metarhizium anisopliae and comparative genomics of Metarhizium species.</title>
        <authorList>
            <person name="Pattemore J.A."/>
            <person name="Hane J.K."/>
            <person name="Williams A.H."/>
            <person name="Wilson B.A."/>
            <person name="Stodart B.J."/>
            <person name="Ash G.J."/>
        </authorList>
    </citation>
    <scope>NUCLEOTIDE SEQUENCE [LARGE SCALE GENOMIC DNA]</scope>
    <source>
        <strain evidence="13">BRIP 53293</strain>
    </source>
</reference>
<keyword evidence="4" id="KW-0677">Repeat</keyword>
<sequence>MAPVPDLDFHKRHRDPQETGVQHGDHLARTPPVRSGVFNQLGGPYINYVPRANAERLSLIEGDHDTFSHIVSLIGEYEGVLDRHESLAANLGAKLTGPRLLKGIEKFFDGPIKTSSSQPVSAPISWLDVVAFAKASPGEFSLTTMPDGSRFCRFSYNGVHVEITEDDWRLISSGALDRFPLEHPFEEDETAELATLDILEQRASILYKKADEVAARARILHHRLGHRKNDLSRRRSQDNGGPRHQPSNAPGRQNSFSPSKHRQQTNRQFILKNILTMAQRQPAAFAVGQDDRKPFQHSHVPAEHAALIQSRETGDVIPDDAPTGKVKALPFAKSWVHMMAGGVGGMTAATITAPLDVLKTRLQSDIYQAQLRAARMAKGQALAGLNPARAALYHLTDTLDILGSVYRTEGSRALFKGLGPNLVGIVPARSINFFVYGNGKRIISEYWNRGEEAPWVHLLAGVAAGVATSTATNPIWMVKTRLQLDKNVSERSGGVMQRQYRNSYDCVRQIIRDEGIRGLYKGMSASYLGVAESTLQWMLYEQMKASLARREERIQRSGREKTWWDNSVDWTGKAGAAGGAKLIAAILAYPHEVARTRLRQAPMDNGLPKYTGLIQCFKLVWKEEGMIGLYGGLTPHLMRTVPSAAIMFGMYEGILRLFNTPA</sequence>
<comment type="subcellular location">
    <subcellularLocation>
        <location evidence="1">Mitochondrion inner membrane</location>
        <topology evidence="1">Multi-pass membrane protein</topology>
    </subcellularLocation>
</comment>
<keyword evidence="6" id="KW-1133">Transmembrane helix</keyword>
<accession>A0A0D9NJQ1</accession>
<gene>
    <name evidence="12" type="ORF">H634G_10704</name>
</gene>
<dbReference type="GO" id="GO:0015218">
    <property type="term" value="F:pyrimidine nucleotide transmembrane transporter activity"/>
    <property type="evidence" value="ECO:0007669"/>
    <property type="project" value="InterPro"/>
</dbReference>
<evidence type="ECO:0000313" key="13">
    <source>
        <dbReference type="Proteomes" id="UP000054544"/>
    </source>
</evidence>
<dbReference type="FunFam" id="1.50.40.10:FF:000079">
    <property type="entry name" value="Mitochondrial carrier protein RIM2"/>
    <property type="match status" value="1"/>
</dbReference>
<dbReference type="Pfam" id="PF00153">
    <property type="entry name" value="Mito_carr"/>
    <property type="match status" value="3"/>
</dbReference>
<evidence type="ECO:0000256" key="2">
    <source>
        <dbReference type="ARBA" id="ARBA00022448"/>
    </source>
</evidence>
<feature type="region of interest" description="Disordered" evidence="11">
    <location>
        <begin position="224"/>
        <end position="264"/>
    </location>
</feature>
<evidence type="ECO:0000256" key="1">
    <source>
        <dbReference type="ARBA" id="ARBA00004448"/>
    </source>
</evidence>